<feature type="domain" description="Calcineurin-like phosphoesterase" evidence="5">
    <location>
        <begin position="50"/>
        <end position="291"/>
    </location>
</feature>
<evidence type="ECO:0000256" key="2">
    <source>
        <dbReference type="ARBA" id="ARBA00022801"/>
    </source>
</evidence>
<evidence type="ECO:0000256" key="1">
    <source>
        <dbReference type="ARBA" id="ARBA00022723"/>
    </source>
</evidence>
<dbReference type="InterPro" id="IPR029052">
    <property type="entry name" value="Metallo-depent_PP-like"/>
</dbReference>
<keyword evidence="2" id="KW-0378">Hydrolase</keyword>
<accession>A0A1I6TXT7</accession>
<dbReference type="EMBL" id="BJWJ01000018">
    <property type="protein sequence ID" value="GEM04834.1"/>
    <property type="molecule type" value="Genomic_DNA"/>
</dbReference>
<dbReference type="GO" id="GO:0016787">
    <property type="term" value="F:hydrolase activity"/>
    <property type="evidence" value="ECO:0007669"/>
    <property type="project" value="UniProtKB-KW"/>
</dbReference>
<dbReference type="Pfam" id="PF17839">
    <property type="entry name" value="CNP_C_terminal"/>
    <property type="match status" value="1"/>
</dbReference>
<dbReference type="RefSeq" id="WP_062322072.1">
    <property type="nucleotide sequence ID" value="NZ_BJWJ01000018.1"/>
</dbReference>
<protein>
    <submittedName>
        <fullName evidence="8">3',5'-cyclic AMP phosphodiesterase CpdA</fullName>
    </submittedName>
    <submittedName>
        <fullName evidence="7">Serine/threonine protein phosphatase</fullName>
    </submittedName>
</protein>
<organism evidence="8 9">
    <name type="scientific">Halolactibacillus miurensis</name>
    <dbReference type="NCBI Taxonomy" id="306541"/>
    <lineage>
        <taxon>Bacteria</taxon>
        <taxon>Bacillati</taxon>
        <taxon>Bacillota</taxon>
        <taxon>Bacilli</taxon>
        <taxon>Bacillales</taxon>
        <taxon>Bacillaceae</taxon>
        <taxon>Halolactibacillus</taxon>
    </lineage>
</organism>
<keyword evidence="1" id="KW-0479">Metal-binding</keyword>
<comment type="similarity">
    <text evidence="4">Belongs to the cyclic nucleotide phosphodiesterase class-III family.</text>
</comment>
<dbReference type="PIRSF" id="PIRSF034890">
    <property type="entry name" value="Pesteras_lmo2642"/>
    <property type="match status" value="1"/>
</dbReference>
<dbReference type="InterPro" id="IPR040869">
    <property type="entry name" value="CNP_C"/>
</dbReference>
<reference evidence="8 9" key="1">
    <citation type="submission" date="2016-10" db="EMBL/GenBank/DDBJ databases">
        <authorList>
            <person name="de Groot N.N."/>
        </authorList>
    </citation>
    <scope>NUCLEOTIDE SEQUENCE [LARGE SCALE GENOMIC DNA]</scope>
    <source>
        <strain evidence="8 9">DSM 17074</strain>
    </source>
</reference>
<name>A0A1I6TXT7_9BACI</name>
<dbReference type="Proteomes" id="UP000199139">
    <property type="component" value="Unassembled WGS sequence"/>
</dbReference>
<dbReference type="OrthoDB" id="2036332at2"/>
<dbReference type="PANTHER" id="PTHR42988:SF2">
    <property type="entry name" value="CYCLIC NUCLEOTIDE PHOSPHODIESTERASE CBUA0032-RELATED"/>
    <property type="match status" value="1"/>
</dbReference>
<evidence type="ECO:0000313" key="8">
    <source>
        <dbReference type="EMBL" id="SFS94043.1"/>
    </source>
</evidence>
<evidence type="ECO:0000313" key="10">
    <source>
        <dbReference type="Proteomes" id="UP000321773"/>
    </source>
</evidence>
<gene>
    <name evidence="7" type="ORF">HMI01_18220</name>
    <name evidence="8" type="ORF">SAMN05421668_11930</name>
</gene>
<evidence type="ECO:0000256" key="3">
    <source>
        <dbReference type="ARBA" id="ARBA00023004"/>
    </source>
</evidence>
<evidence type="ECO:0000313" key="7">
    <source>
        <dbReference type="EMBL" id="GEM04834.1"/>
    </source>
</evidence>
<proteinExistence type="inferred from homology"/>
<dbReference type="SUPFAM" id="SSF56300">
    <property type="entry name" value="Metallo-dependent phosphatases"/>
    <property type="match status" value="1"/>
</dbReference>
<dbReference type="GO" id="GO:0046872">
    <property type="term" value="F:metal ion binding"/>
    <property type="evidence" value="ECO:0007669"/>
    <property type="project" value="UniProtKB-KW"/>
</dbReference>
<evidence type="ECO:0000313" key="9">
    <source>
        <dbReference type="Proteomes" id="UP000199139"/>
    </source>
</evidence>
<dbReference type="Proteomes" id="UP000321773">
    <property type="component" value="Unassembled WGS sequence"/>
</dbReference>
<evidence type="ECO:0000256" key="4">
    <source>
        <dbReference type="ARBA" id="ARBA00025742"/>
    </source>
</evidence>
<dbReference type="Gene3D" id="1.10.246.180">
    <property type="match status" value="1"/>
</dbReference>
<dbReference type="InterPro" id="IPR012365">
    <property type="entry name" value="Pesteras_lmo2642"/>
</dbReference>
<evidence type="ECO:0000259" key="6">
    <source>
        <dbReference type="Pfam" id="PF17839"/>
    </source>
</evidence>
<dbReference type="EMBL" id="FPAI01000019">
    <property type="protein sequence ID" value="SFS94043.1"/>
    <property type="molecule type" value="Genomic_DNA"/>
</dbReference>
<dbReference type="STRING" id="306541.SAMN05421668_11930"/>
<keyword evidence="3" id="KW-0408">Iron</keyword>
<reference evidence="7 10" key="2">
    <citation type="submission" date="2019-07" db="EMBL/GenBank/DDBJ databases">
        <title>Whole genome shotgun sequence of Halolactibacillus miurensis NBRC 100873.</title>
        <authorList>
            <person name="Hosoyama A."/>
            <person name="Uohara A."/>
            <person name="Ohji S."/>
            <person name="Ichikawa N."/>
        </authorList>
    </citation>
    <scope>NUCLEOTIDE SEQUENCE [LARGE SCALE GENOMIC DNA]</scope>
    <source>
        <strain evidence="7 10">NBRC 100873</strain>
    </source>
</reference>
<dbReference type="Pfam" id="PF00149">
    <property type="entry name" value="Metallophos"/>
    <property type="match status" value="1"/>
</dbReference>
<dbReference type="AlphaFoldDB" id="A0A1I6TXT7"/>
<sequence length="452" mass="51619">MKRPLIIFLILTSLSLVVLGFQSLIREPMVAVDINKHVTSVVESDEEIAIMLATDLHYLTDALIEQGPVYDDLFQAGDGKMLYDLELIVDSFVREVLKVKPDAVVISGDLTLNGEKLSHEHLSNKLEVLREKGIAVLVIPGNHDINNYHASRFTKDKVFRVEKTSPDDFDQIYQQDITQVVSKDESSLSYVAALRDDLWLVMLDTVKYEDNSKQTPSQPSGRVRQETELWLENVLEEASIQGVQPIVASHHNLLEHHPHMNRNFTIEHNHRIKELFQTFGVKTHFSGHIHVQHTAVEDDLYDIATGALSVYPHLYGLVTIDEDQTLRYEAVSLEVPGEFSLANEDHQDTDETVNFHMYSQATFESISYDKAMSRVLLYDLPLDETRQMATVFTKFNTSFFSGTLKDDHEAIKALPGYPLWDQTGDTSLKWYMFSELEGPFFDHQTIDILHEK</sequence>
<dbReference type="Gene3D" id="3.60.21.10">
    <property type="match status" value="1"/>
</dbReference>
<dbReference type="InterPro" id="IPR050884">
    <property type="entry name" value="CNP_phosphodiesterase-III"/>
</dbReference>
<feature type="domain" description="Cyclic nucleotide phosphodiesterase C-terminal" evidence="6">
    <location>
        <begin position="344"/>
        <end position="433"/>
    </location>
</feature>
<evidence type="ECO:0000259" key="5">
    <source>
        <dbReference type="Pfam" id="PF00149"/>
    </source>
</evidence>
<dbReference type="InterPro" id="IPR004843">
    <property type="entry name" value="Calcineurin-like_PHP"/>
</dbReference>
<keyword evidence="10" id="KW-1185">Reference proteome</keyword>
<dbReference type="PANTHER" id="PTHR42988">
    <property type="entry name" value="PHOSPHOHYDROLASE"/>
    <property type="match status" value="1"/>
</dbReference>